<reference evidence="1" key="1">
    <citation type="submission" date="2018-05" db="EMBL/GenBank/DDBJ databases">
        <authorList>
            <person name="Lanie J.A."/>
            <person name="Ng W.-L."/>
            <person name="Kazmierczak K.M."/>
            <person name="Andrzejewski T.M."/>
            <person name="Davidsen T.M."/>
            <person name="Wayne K.J."/>
            <person name="Tettelin H."/>
            <person name="Glass J.I."/>
            <person name="Rusch D."/>
            <person name="Podicherti R."/>
            <person name="Tsui H.-C.T."/>
            <person name="Winkler M.E."/>
        </authorList>
    </citation>
    <scope>NUCLEOTIDE SEQUENCE</scope>
</reference>
<dbReference type="AlphaFoldDB" id="A0A381TP03"/>
<feature type="non-terminal residue" evidence="1">
    <location>
        <position position="1"/>
    </location>
</feature>
<proteinExistence type="predicted"/>
<dbReference type="EMBL" id="UINC01004739">
    <property type="protein sequence ID" value="SVA16517.1"/>
    <property type="molecule type" value="Genomic_DNA"/>
</dbReference>
<sequence>VLYLYTRAAKYIFDVLQVRLYVQFVQGKSPIKSQYLLIIYTLI</sequence>
<evidence type="ECO:0000313" key="1">
    <source>
        <dbReference type="EMBL" id="SVA16517.1"/>
    </source>
</evidence>
<gene>
    <name evidence="1" type="ORF">METZ01_LOCUS69371</name>
</gene>
<protein>
    <submittedName>
        <fullName evidence="1">Uncharacterized protein</fullName>
    </submittedName>
</protein>
<accession>A0A381TP03</accession>
<name>A0A381TP03_9ZZZZ</name>
<organism evidence="1">
    <name type="scientific">marine metagenome</name>
    <dbReference type="NCBI Taxonomy" id="408172"/>
    <lineage>
        <taxon>unclassified sequences</taxon>
        <taxon>metagenomes</taxon>
        <taxon>ecological metagenomes</taxon>
    </lineage>
</organism>